<keyword evidence="7" id="KW-0539">Nucleus</keyword>
<gene>
    <name evidence="9" type="ORF">ZYGR_0I07680</name>
</gene>
<evidence type="ECO:0000256" key="5">
    <source>
        <dbReference type="ARBA" id="ARBA00023125"/>
    </source>
</evidence>
<dbReference type="PANTHER" id="PTHR47540:SF1">
    <property type="entry name" value="ACTIVATOR OF STRESS GENES 1-RELATED"/>
    <property type="match status" value="1"/>
</dbReference>
<dbReference type="SMART" id="SM00906">
    <property type="entry name" value="Fungal_trans"/>
    <property type="match status" value="1"/>
</dbReference>
<evidence type="ECO:0000256" key="6">
    <source>
        <dbReference type="ARBA" id="ARBA00023163"/>
    </source>
</evidence>
<proteinExistence type="predicted"/>
<keyword evidence="2" id="KW-0479">Metal-binding</keyword>
<dbReference type="GO" id="GO:0043565">
    <property type="term" value="F:sequence-specific DNA binding"/>
    <property type="evidence" value="ECO:0007669"/>
    <property type="project" value="TreeGrafter"/>
</dbReference>
<dbReference type="eggNOG" id="ENOG502QSY2">
    <property type="taxonomic scope" value="Eukaryota"/>
</dbReference>
<evidence type="ECO:0000256" key="2">
    <source>
        <dbReference type="ARBA" id="ARBA00022723"/>
    </source>
</evidence>
<evidence type="ECO:0000256" key="3">
    <source>
        <dbReference type="ARBA" id="ARBA00022833"/>
    </source>
</evidence>
<comment type="subcellular location">
    <subcellularLocation>
        <location evidence="1">Nucleus</location>
    </subcellularLocation>
</comment>
<name>A0A1Q2ZYD9_ZYGRO</name>
<keyword evidence="5" id="KW-0238">DNA-binding</keyword>
<evidence type="ECO:0000313" key="9">
    <source>
        <dbReference type="EMBL" id="GAV48471.1"/>
    </source>
</evidence>
<dbReference type="GO" id="GO:0005634">
    <property type="term" value="C:nucleus"/>
    <property type="evidence" value="ECO:0007669"/>
    <property type="project" value="UniProtKB-SubCell"/>
</dbReference>
<organism evidence="9 10">
    <name type="scientific">Zygosaccharomyces rouxii</name>
    <dbReference type="NCBI Taxonomy" id="4956"/>
    <lineage>
        <taxon>Eukaryota</taxon>
        <taxon>Fungi</taxon>
        <taxon>Dikarya</taxon>
        <taxon>Ascomycota</taxon>
        <taxon>Saccharomycotina</taxon>
        <taxon>Saccharomycetes</taxon>
        <taxon>Saccharomycetales</taxon>
        <taxon>Saccharomycetaceae</taxon>
        <taxon>Zygosaccharomyces</taxon>
    </lineage>
</organism>
<keyword evidence="6" id="KW-0804">Transcription</keyword>
<dbReference type="Pfam" id="PF04082">
    <property type="entry name" value="Fungal_trans"/>
    <property type="match status" value="1"/>
</dbReference>
<dbReference type="PROSITE" id="PS50048">
    <property type="entry name" value="ZN2_CY6_FUNGAL_2"/>
    <property type="match status" value="1"/>
</dbReference>
<evidence type="ECO:0000256" key="1">
    <source>
        <dbReference type="ARBA" id="ARBA00004123"/>
    </source>
</evidence>
<dbReference type="PROSITE" id="PS00463">
    <property type="entry name" value="ZN2_CY6_FUNGAL_1"/>
    <property type="match status" value="1"/>
</dbReference>
<dbReference type="AlphaFoldDB" id="A0A1Q2ZYD9"/>
<evidence type="ECO:0000259" key="8">
    <source>
        <dbReference type="PROSITE" id="PS50048"/>
    </source>
</evidence>
<dbReference type="EMBL" id="BDGX01000009">
    <property type="protein sequence ID" value="GAV48471.1"/>
    <property type="molecule type" value="Genomic_DNA"/>
</dbReference>
<dbReference type="InterPro" id="IPR001138">
    <property type="entry name" value="Zn2Cys6_DnaBD"/>
</dbReference>
<reference evidence="9 10" key="1">
    <citation type="submission" date="2016-08" db="EMBL/GenBank/DDBJ databases">
        <title>Draft genome sequence of allopolyploid Zygosaccharomyces rouxii.</title>
        <authorList>
            <person name="Watanabe J."/>
            <person name="Uehara K."/>
            <person name="Mogi Y."/>
            <person name="Tsukioka Y."/>
        </authorList>
    </citation>
    <scope>NUCLEOTIDE SEQUENCE [LARGE SCALE GENOMIC DNA]</scope>
    <source>
        <strain evidence="9 10">NBRC 110957</strain>
    </source>
</reference>
<dbReference type="Gene3D" id="4.10.240.10">
    <property type="entry name" value="Zn(2)-C6 fungal-type DNA-binding domain"/>
    <property type="match status" value="1"/>
</dbReference>
<dbReference type="GO" id="GO:0000981">
    <property type="term" value="F:DNA-binding transcription factor activity, RNA polymerase II-specific"/>
    <property type="evidence" value="ECO:0007669"/>
    <property type="project" value="InterPro"/>
</dbReference>
<evidence type="ECO:0000256" key="4">
    <source>
        <dbReference type="ARBA" id="ARBA00023015"/>
    </source>
</evidence>
<keyword evidence="3" id="KW-0862">Zinc</keyword>
<dbReference type="Proteomes" id="UP000187013">
    <property type="component" value="Unassembled WGS sequence"/>
</dbReference>
<accession>A0A1Q2ZYD9</accession>
<dbReference type="InterPro" id="IPR007219">
    <property type="entry name" value="XnlR_reg_dom"/>
</dbReference>
<sequence>MNPKVLVLSMDNSTKKLRPKRLRVSHACDNCRLKKKKCDGQQPCKLCKNSENECIYSDRRRLTTGTVLAAGESEELAPLPPRDVALKLLWESWSRACVLFRFYHRPSIVRILDSFYEYQEDQRQHFTEEQSKARPLIYAILAVGALFAKEDLQEDDVSTREFYQDEGERYFLAAKSMLDVTNITDVYSIQTMFMLTMFLQCSGNLKRCYSYMGIALRAAIAEGLHRKSSLMGPTPIEDESKKRLFWTVYKVDIYMNCIMGLPQSISQKTVNMELPKDLDDENITNQGCIDQPWGKLSSTGMNNEHTKLMLILSRIHDTLYPVLKWDEGTHNNILSLQNDLDQWLLQLPLQLKPGYEFLDDTERDYYMKPCKLLYMDYLLARILMCKPFVHYIAVEPDQAPRYSFQISIAWNCIEVSHQVIHLAHEMIENNLLSSGYWFSVHTIFYSVTCLMFYQHLLDISLAKNNGLDVQKDCELGVDILMCLKNSTQAGERSFNVLNSIFKEFNHKMTELSMQALAAVTPREPDVTPEDLKFFNMESDEYLDRLLKDFLPGDMDLGDIGFGNPVLEELET</sequence>
<dbReference type="OrthoDB" id="422427at2759"/>
<evidence type="ECO:0000313" key="10">
    <source>
        <dbReference type="Proteomes" id="UP000187013"/>
    </source>
</evidence>
<dbReference type="SMART" id="SM00066">
    <property type="entry name" value="GAL4"/>
    <property type="match status" value="1"/>
</dbReference>
<dbReference type="Pfam" id="PF00172">
    <property type="entry name" value="Zn_clus"/>
    <property type="match status" value="1"/>
</dbReference>
<dbReference type="CDD" id="cd00067">
    <property type="entry name" value="GAL4"/>
    <property type="match status" value="1"/>
</dbReference>
<dbReference type="SUPFAM" id="SSF57701">
    <property type="entry name" value="Zn2/Cys6 DNA-binding domain"/>
    <property type="match status" value="1"/>
</dbReference>
<keyword evidence="4" id="KW-0805">Transcription regulation</keyword>
<dbReference type="CDD" id="cd12148">
    <property type="entry name" value="fungal_TF_MHR"/>
    <property type="match status" value="1"/>
</dbReference>
<feature type="domain" description="Zn(2)-C6 fungal-type" evidence="8">
    <location>
        <begin position="27"/>
        <end position="56"/>
    </location>
</feature>
<dbReference type="InterPro" id="IPR036864">
    <property type="entry name" value="Zn2-C6_fun-type_DNA-bd_sf"/>
</dbReference>
<dbReference type="PANTHER" id="PTHR47540">
    <property type="entry name" value="THIAMINE REPRESSIBLE GENES REGULATORY PROTEIN THI5"/>
    <property type="match status" value="1"/>
</dbReference>
<dbReference type="InterPro" id="IPR051711">
    <property type="entry name" value="Stress_Response_Reg"/>
</dbReference>
<comment type="caution">
    <text evidence="9">The sequence shown here is derived from an EMBL/GenBank/DDBJ whole genome shotgun (WGS) entry which is preliminary data.</text>
</comment>
<dbReference type="GO" id="GO:0008270">
    <property type="term" value="F:zinc ion binding"/>
    <property type="evidence" value="ECO:0007669"/>
    <property type="project" value="InterPro"/>
</dbReference>
<dbReference type="GO" id="GO:0006351">
    <property type="term" value="P:DNA-templated transcription"/>
    <property type="evidence" value="ECO:0007669"/>
    <property type="project" value="InterPro"/>
</dbReference>
<protein>
    <recommendedName>
        <fullName evidence="8">Zn(2)-C6 fungal-type domain-containing protein</fullName>
    </recommendedName>
</protein>
<evidence type="ECO:0000256" key="7">
    <source>
        <dbReference type="ARBA" id="ARBA00023242"/>
    </source>
</evidence>
<dbReference type="GO" id="GO:0045944">
    <property type="term" value="P:positive regulation of transcription by RNA polymerase II"/>
    <property type="evidence" value="ECO:0007669"/>
    <property type="project" value="TreeGrafter"/>
</dbReference>